<dbReference type="Gene3D" id="3.40.50.1820">
    <property type="entry name" value="alpha/beta hydrolase"/>
    <property type="match status" value="1"/>
</dbReference>
<protein>
    <submittedName>
        <fullName evidence="3">Thioesterase</fullName>
    </submittedName>
</protein>
<feature type="domain" description="Thioesterase" evidence="2">
    <location>
        <begin position="20"/>
        <end position="243"/>
    </location>
</feature>
<evidence type="ECO:0000313" key="3">
    <source>
        <dbReference type="EMBL" id="MYM58160.1"/>
    </source>
</evidence>
<organism evidence="3 4">
    <name type="scientific">Vibrio tetraodonis subsp. pristinus</name>
    <dbReference type="NCBI Taxonomy" id="2695891"/>
    <lineage>
        <taxon>Bacteria</taxon>
        <taxon>Pseudomonadati</taxon>
        <taxon>Pseudomonadota</taxon>
        <taxon>Gammaproteobacteria</taxon>
        <taxon>Vibrionales</taxon>
        <taxon>Vibrionaceae</taxon>
        <taxon>Vibrio</taxon>
    </lineage>
</organism>
<evidence type="ECO:0000259" key="2">
    <source>
        <dbReference type="Pfam" id="PF00975"/>
    </source>
</evidence>
<sequence length="252" mass="28142">MNPLVTLAHSEEESESTHYIICPYAGGASSAFRTWRALSLQNETVSIMVYPGRENRIDEPLLHKVSLLAQDVVQTILNNKLAIEKVTLVGHSMGTQVAHEACKMLVQLGHSPKGLVLSGCHAPHIEGRHLVGDCDDRTFVEHLIDMGGCDHSLAENPSWWPIFLPALRADFAATEDYLFTSPPSRENRLTVPTILISGDEDREAYYSEVDAWQSWCSHVVSHQVIKGDHFYATSQPERMLECMRALSKQLAH</sequence>
<keyword evidence="4" id="KW-1185">Reference proteome</keyword>
<evidence type="ECO:0000313" key="4">
    <source>
        <dbReference type="Proteomes" id="UP000478571"/>
    </source>
</evidence>
<gene>
    <name evidence="3" type="ORF">GTG28_02895</name>
</gene>
<dbReference type="InterPro" id="IPR029058">
    <property type="entry name" value="AB_hydrolase_fold"/>
</dbReference>
<dbReference type="InterPro" id="IPR001031">
    <property type="entry name" value="Thioesterase"/>
</dbReference>
<dbReference type="Proteomes" id="UP000478571">
    <property type="component" value="Unassembled WGS sequence"/>
</dbReference>
<evidence type="ECO:0000256" key="1">
    <source>
        <dbReference type="ARBA" id="ARBA00007169"/>
    </source>
</evidence>
<comment type="similarity">
    <text evidence="1">Belongs to the thioesterase family.</text>
</comment>
<dbReference type="EMBL" id="WWEU01000001">
    <property type="protein sequence ID" value="MYM58160.1"/>
    <property type="molecule type" value="Genomic_DNA"/>
</dbReference>
<accession>A0A6L8LU43</accession>
<dbReference type="Pfam" id="PF00975">
    <property type="entry name" value="Thioesterase"/>
    <property type="match status" value="1"/>
</dbReference>
<dbReference type="AlphaFoldDB" id="A0A6L8LU43"/>
<reference evidence="3 4" key="1">
    <citation type="submission" date="2020-01" db="EMBL/GenBank/DDBJ databases">
        <title>Draft Genome Sequence of Vibrio sp. strain OCN044, Isolated from a Healthy Coral at Palmyra Atoll.</title>
        <authorList>
            <person name="Videau P."/>
            <person name="Loughran R."/>
            <person name="Esquivel A."/>
            <person name="Deadmond M."/>
            <person name="Paddock B.E."/>
            <person name="Saw J.H."/>
            <person name="Ushijima B."/>
        </authorList>
    </citation>
    <scope>NUCLEOTIDE SEQUENCE [LARGE SCALE GENOMIC DNA]</scope>
    <source>
        <strain evidence="3 4">OCN044</strain>
    </source>
</reference>
<dbReference type="InterPro" id="IPR012223">
    <property type="entry name" value="TEII"/>
</dbReference>
<dbReference type="RefSeq" id="WP_160926764.1">
    <property type="nucleotide sequence ID" value="NZ_WWEU01000001.1"/>
</dbReference>
<name>A0A6L8LU43_9VIBR</name>
<dbReference type="SUPFAM" id="SSF53474">
    <property type="entry name" value="alpha/beta-Hydrolases"/>
    <property type="match status" value="1"/>
</dbReference>
<proteinExistence type="inferred from homology"/>
<dbReference type="GO" id="GO:0008610">
    <property type="term" value="P:lipid biosynthetic process"/>
    <property type="evidence" value="ECO:0007669"/>
    <property type="project" value="TreeGrafter"/>
</dbReference>
<comment type="caution">
    <text evidence="3">The sequence shown here is derived from an EMBL/GenBank/DDBJ whole genome shotgun (WGS) entry which is preliminary data.</text>
</comment>
<dbReference type="PANTHER" id="PTHR11487">
    <property type="entry name" value="THIOESTERASE"/>
    <property type="match status" value="1"/>
</dbReference>
<dbReference type="PANTHER" id="PTHR11487:SF0">
    <property type="entry name" value="S-ACYL FATTY ACID SYNTHASE THIOESTERASE, MEDIUM CHAIN"/>
    <property type="match status" value="1"/>
</dbReference>